<gene>
    <name evidence="2" type="ORF">SAMN05444583_10579</name>
</gene>
<name>A0A1H7LK95_9NOCA</name>
<protein>
    <submittedName>
        <fullName evidence="2">Uncharacterized protein</fullName>
    </submittedName>
</protein>
<proteinExistence type="predicted"/>
<dbReference type="Proteomes" id="UP000198677">
    <property type="component" value="Unassembled WGS sequence"/>
</dbReference>
<reference evidence="3" key="1">
    <citation type="submission" date="2016-10" db="EMBL/GenBank/DDBJ databases">
        <authorList>
            <person name="Varghese N."/>
            <person name="Submissions S."/>
        </authorList>
    </citation>
    <scope>NUCLEOTIDE SEQUENCE [LARGE SCALE GENOMIC DNA]</scope>
    <source>
        <strain evidence="3">DSM 44675</strain>
    </source>
</reference>
<sequence>MAIYEGDGGRKVTISADRYPSSDSASTAFEQAIDKSEAVQGFVALPAPVDIGDRAFAGIVSQGDDTHIGYGALTGEFVVGVTSAGYPATTENTAKLIDLTRAAVERAEAAQGHS</sequence>
<dbReference type="EMBL" id="FOAW01000005">
    <property type="protein sequence ID" value="SEK99316.1"/>
    <property type="molecule type" value="Genomic_DNA"/>
</dbReference>
<accession>A0A1H7LK95</accession>
<evidence type="ECO:0000256" key="1">
    <source>
        <dbReference type="SAM" id="MobiDB-lite"/>
    </source>
</evidence>
<organism evidence="2 3">
    <name type="scientific">Rhodococcus maanshanensis</name>
    <dbReference type="NCBI Taxonomy" id="183556"/>
    <lineage>
        <taxon>Bacteria</taxon>
        <taxon>Bacillati</taxon>
        <taxon>Actinomycetota</taxon>
        <taxon>Actinomycetes</taxon>
        <taxon>Mycobacteriales</taxon>
        <taxon>Nocardiaceae</taxon>
        <taxon>Rhodococcus</taxon>
    </lineage>
</organism>
<dbReference type="AlphaFoldDB" id="A0A1H7LK95"/>
<feature type="region of interest" description="Disordered" evidence="1">
    <location>
        <begin position="1"/>
        <end position="22"/>
    </location>
</feature>
<evidence type="ECO:0000313" key="3">
    <source>
        <dbReference type="Proteomes" id="UP000198677"/>
    </source>
</evidence>
<evidence type="ECO:0000313" key="2">
    <source>
        <dbReference type="EMBL" id="SEK99316.1"/>
    </source>
</evidence>
<keyword evidence="3" id="KW-1185">Reference proteome</keyword>